<dbReference type="AlphaFoldDB" id="A0A2A9NRU3"/>
<evidence type="ECO:0000313" key="1">
    <source>
        <dbReference type="EMBL" id="PFH52828.1"/>
    </source>
</evidence>
<gene>
    <name evidence="1" type="ORF">AMATHDRAFT_139401</name>
</gene>
<dbReference type="OrthoDB" id="10257948at2759"/>
<feature type="non-terminal residue" evidence="1">
    <location>
        <position position="1"/>
    </location>
</feature>
<dbReference type="InterPro" id="IPR036249">
    <property type="entry name" value="Thioredoxin-like_sf"/>
</dbReference>
<proteinExistence type="predicted"/>
<dbReference type="PANTHER" id="PTHR21148">
    <property type="entry name" value="THIOREDOXIN DOMAIN-CONTAINING PROTEIN 9"/>
    <property type="match status" value="1"/>
</dbReference>
<protein>
    <recommendedName>
        <fullName evidence="3">Phosducin thioredoxin-like domain-containing protein</fullName>
    </recommendedName>
</protein>
<evidence type="ECO:0008006" key="3">
    <source>
        <dbReference type="Google" id="ProtNLM"/>
    </source>
</evidence>
<accession>A0A2A9NRU3</accession>
<evidence type="ECO:0000313" key="2">
    <source>
        <dbReference type="Proteomes" id="UP000242287"/>
    </source>
</evidence>
<dbReference type="Gene3D" id="3.40.30.10">
    <property type="entry name" value="Glutaredoxin"/>
    <property type="match status" value="1"/>
</dbReference>
<keyword evidence="2" id="KW-1185">Reference proteome</keyword>
<name>A0A2A9NRU3_9AGAR</name>
<dbReference type="EMBL" id="KZ301977">
    <property type="protein sequence ID" value="PFH52828.1"/>
    <property type="molecule type" value="Genomic_DNA"/>
</dbReference>
<sequence length="203" mass="23705">RLMELAARVLEPNSPRLGPTETEEDVDAIFAELEAEIENDENPTFREQGIDALKKELESLRGMRQNLHGSYTEITDEKEVIRVSAREPRCVVHFYHGNFRRCEIMDKHLAKLASQYFQTRFFRVFVENVPWLVERLAIKVLPCVICFVNGISQDRLIGFEELGNTDTFTTAALEQRLLSSGKSWRHFIDQTLMYYQVSYRKQL</sequence>
<dbReference type="CDD" id="cd02989">
    <property type="entry name" value="Phd_like_TxnDC9"/>
    <property type="match status" value="1"/>
</dbReference>
<reference evidence="1 2" key="1">
    <citation type="submission" date="2014-02" db="EMBL/GenBank/DDBJ databases">
        <title>Transposable element dynamics among asymbiotic and ectomycorrhizal Amanita fungi.</title>
        <authorList>
            <consortium name="DOE Joint Genome Institute"/>
            <person name="Hess J."/>
            <person name="Skrede I."/>
            <person name="Wolfe B."/>
            <person name="LaButti K."/>
            <person name="Ohm R.A."/>
            <person name="Grigoriev I.V."/>
            <person name="Pringle A."/>
        </authorList>
    </citation>
    <scope>NUCLEOTIDE SEQUENCE [LARGE SCALE GENOMIC DNA]</scope>
    <source>
        <strain evidence="1 2">SKay4041</strain>
    </source>
</reference>
<organism evidence="1 2">
    <name type="scientific">Amanita thiersii Skay4041</name>
    <dbReference type="NCBI Taxonomy" id="703135"/>
    <lineage>
        <taxon>Eukaryota</taxon>
        <taxon>Fungi</taxon>
        <taxon>Dikarya</taxon>
        <taxon>Basidiomycota</taxon>
        <taxon>Agaricomycotina</taxon>
        <taxon>Agaricomycetes</taxon>
        <taxon>Agaricomycetidae</taxon>
        <taxon>Agaricales</taxon>
        <taxon>Pluteineae</taxon>
        <taxon>Amanitaceae</taxon>
        <taxon>Amanita</taxon>
    </lineage>
</organism>
<dbReference type="Proteomes" id="UP000242287">
    <property type="component" value="Unassembled WGS sequence"/>
</dbReference>
<dbReference type="SUPFAM" id="SSF52833">
    <property type="entry name" value="Thioredoxin-like"/>
    <property type="match status" value="1"/>
</dbReference>
<dbReference type="STRING" id="703135.A0A2A9NRU3"/>